<dbReference type="Gene3D" id="3.40.50.720">
    <property type="entry name" value="NAD(P)-binding Rossmann-like Domain"/>
    <property type="match status" value="1"/>
</dbReference>
<dbReference type="AlphaFoldDB" id="A0A437LWI9"/>
<dbReference type="GO" id="GO:0016491">
    <property type="term" value="F:oxidoreductase activity"/>
    <property type="evidence" value="ECO:0007669"/>
    <property type="project" value="UniProtKB-KW"/>
</dbReference>
<dbReference type="PANTHER" id="PTHR24321:SF8">
    <property type="entry name" value="ESTRADIOL 17-BETA-DEHYDROGENASE 8-RELATED"/>
    <property type="match status" value="1"/>
</dbReference>
<dbReference type="InterPro" id="IPR020904">
    <property type="entry name" value="Sc_DH/Rdtase_CS"/>
</dbReference>
<dbReference type="Pfam" id="PF13561">
    <property type="entry name" value="adh_short_C2"/>
    <property type="match status" value="1"/>
</dbReference>
<evidence type="ECO:0000313" key="4">
    <source>
        <dbReference type="Proteomes" id="UP000282971"/>
    </source>
</evidence>
<evidence type="ECO:0000256" key="2">
    <source>
        <dbReference type="ARBA" id="ARBA00023002"/>
    </source>
</evidence>
<comment type="caution">
    <text evidence="3">The sequence shown here is derived from an EMBL/GenBank/DDBJ whole genome shotgun (WGS) entry which is preliminary data.</text>
</comment>
<name>A0A437LWI9_9SPHN</name>
<dbReference type="FunFam" id="3.40.50.720:FF:000084">
    <property type="entry name" value="Short-chain dehydrogenase reductase"/>
    <property type="match status" value="1"/>
</dbReference>
<dbReference type="PRINTS" id="PR00081">
    <property type="entry name" value="GDHRDH"/>
</dbReference>
<dbReference type="PROSITE" id="PS00061">
    <property type="entry name" value="ADH_SHORT"/>
    <property type="match status" value="1"/>
</dbReference>
<dbReference type="PANTHER" id="PTHR24321">
    <property type="entry name" value="DEHYDROGENASES, SHORT CHAIN"/>
    <property type="match status" value="1"/>
</dbReference>
<evidence type="ECO:0000256" key="1">
    <source>
        <dbReference type="ARBA" id="ARBA00006484"/>
    </source>
</evidence>
<reference evidence="3 4" key="1">
    <citation type="submission" date="2019-01" db="EMBL/GenBank/DDBJ databases">
        <authorList>
            <person name="Chen W.-M."/>
        </authorList>
    </citation>
    <scope>NUCLEOTIDE SEQUENCE [LARGE SCALE GENOMIC DNA]</scope>
    <source>
        <strain evidence="3 4">CCP-7</strain>
    </source>
</reference>
<accession>A0A437LWI9</accession>
<protein>
    <submittedName>
        <fullName evidence="3">SDR family oxidoreductase</fullName>
    </submittedName>
</protein>
<keyword evidence="4" id="KW-1185">Reference proteome</keyword>
<comment type="similarity">
    <text evidence="1">Belongs to the short-chain dehydrogenases/reductases (SDR) family.</text>
</comment>
<dbReference type="Proteomes" id="UP000282971">
    <property type="component" value="Unassembled WGS sequence"/>
</dbReference>
<keyword evidence="2" id="KW-0560">Oxidoreductase</keyword>
<proteinExistence type="inferred from homology"/>
<dbReference type="EMBL" id="SACN01000004">
    <property type="protein sequence ID" value="RVT89739.1"/>
    <property type="molecule type" value="Genomic_DNA"/>
</dbReference>
<dbReference type="CDD" id="cd05233">
    <property type="entry name" value="SDR_c"/>
    <property type="match status" value="1"/>
</dbReference>
<dbReference type="InterPro" id="IPR002347">
    <property type="entry name" value="SDR_fam"/>
</dbReference>
<dbReference type="SUPFAM" id="SSF51735">
    <property type="entry name" value="NAD(P)-binding Rossmann-fold domains"/>
    <property type="match status" value="1"/>
</dbReference>
<organism evidence="3 4">
    <name type="scientific">Sphingomonas crocodyli</name>
    <dbReference type="NCBI Taxonomy" id="1979270"/>
    <lineage>
        <taxon>Bacteria</taxon>
        <taxon>Pseudomonadati</taxon>
        <taxon>Pseudomonadota</taxon>
        <taxon>Alphaproteobacteria</taxon>
        <taxon>Sphingomonadales</taxon>
        <taxon>Sphingomonadaceae</taxon>
        <taxon>Sphingomonas</taxon>
    </lineage>
</organism>
<sequence>MGKILDGKSALVTGGGGGFGKASARLLVRDGAAVTLTGRTLATLEKAREKLLGEFPDAKIAIIAGDATKEADVKAAIAKTVEHGGGLDIVVAVVGGGSGRGMIDEWSLDKLMGDYLANVGSAFLVTQNAVPLMKEGSSIVFISSTAAMMSFVGLSSYCAAKAGLDHFMRTAANEYGKKGIRFNSVRPGLTKTDGLEAAFERPGYVDAFMPLVPLGRTGVPNDIAEAVRFLAGPEAAWLTGQTFAVDGGQETRMNPLPAGF</sequence>
<dbReference type="InterPro" id="IPR036291">
    <property type="entry name" value="NAD(P)-bd_dom_sf"/>
</dbReference>
<evidence type="ECO:0000313" key="3">
    <source>
        <dbReference type="EMBL" id="RVT89739.1"/>
    </source>
</evidence>
<dbReference type="RefSeq" id="WP_127745903.1">
    <property type="nucleotide sequence ID" value="NZ_SACN01000004.1"/>
</dbReference>
<dbReference type="OrthoDB" id="9803333at2"/>
<gene>
    <name evidence="3" type="ORF">EOD43_20375</name>
</gene>